<sequence>MSKQIAPAIPAMPPLSAIKDEATRRALQALADGWNVRNARAGDGSERFLTAADVFGMADAVVASGLGIATPSTPSTPTGSGGGAGGGGALSPLAAKLLETLGLPIDLSSSLAHAQKAIDYLSVENNLSIARIKAMEDGFLSERTERIADGSALRADVRGMKVSVGNNYAAILEESTVRATQYDAMAQQITTLAAETGDSFAAVQTTLNVQSSELAAQANTITALSASVDDNAGAILSEQTARADADGALAQQITTVVATTNSKNSTFVQSTAPTATRVNDLWIDTGNNNRLMRWNGSAWVPADDARIAQSLALISTETTARADAVSALASDITTVATVLNGNVATVQEHAEAIDGIHAQWTIKTDVNGHVAGIGLMNDGKSSSFVVNATDFVVARPGYADRVPFQINSSGIFFNGTVSFANDAGKLDGVAGSTVVANAAVGASAGSAIGYWARPNTTLIDGNKIYTGDAYVDTLQIKGDAVTSVAYAEGSGGASVSMSAGDDGLAYIAVGSGVNATSGSATVTVGGGGGSSAVGVSAWGNAAVMFGGWIPPNSSRTISCTVSAGTGACMLTVTGRMR</sequence>
<dbReference type="PANTHER" id="PTHR36251:SF2">
    <property type="entry name" value="GIFSY-2 PROPHAGE HOST SPECIFICITY PROTEIN J, PHAGE LAMBDA"/>
    <property type="match status" value="1"/>
</dbReference>
<dbReference type="OrthoDB" id="109844at2"/>
<name>A0A2R4BNV3_THAAR</name>
<keyword evidence="2" id="KW-1185">Reference proteome</keyword>
<dbReference type="AlphaFoldDB" id="A0A2R4BNV3"/>
<reference evidence="1 2" key="1">
    <citation type="submission" date="2018-03" db="EMBL/GenBank/DDBJ databases">
        <title>Complete genome sequence of Thauera aromatica, a model organism for studying aromatic compound degradation under denitrifying conditions.</title>
        <authorList>
            <person name="Lo H.-Y."/>
            <person name="Goris T."/>
            <person name="Boll M."/>
            <person name="Mueller J.A."/>
        </authorList>
    </citation>
    <scope>NUCLEOTIDE SEQUENCE [LARGE SCALE GENOMIC DNA]</scope>
    <source>
        <strain evidence="1 2">K172</strain>
    </source>
</reference>
<protein>
    <submittedName>
        <fullName evidence="1">Phage tail fiber protein</fullName>
    </submittedName>
</protein>
<evidence type="ECO:0000313" key="1">
    <source>
        <dbReference type="EMBL" id="AVR89005.1"/>
    </source>
</evidence>
<dbReference type="Proteomes" id="UP000241885">
    <property type="component" value="Chromosome"/>
</dbReference>
<dbReference type="InterPro" id="IPR053171">
    <property type="entry name" value="Viral_Tip_Attach_Protein"/>
</dbReference>
<dbReference type="EMBL" id="CP028339">
    <property type="protein sequence ID" value="AVR89005.1"/>
    <property type="molecule type" value="Genomic_DNA"/>
</dbReference>
<dbReference type="KEGG" id="tak:Tharo_2102"/>
<organism evidence="1 2">
    <name type="scientific">Thauera aromatica K172</name>
    <dbReference type="NCBI Taxonomy" id="44139"/>
    <lineage>
        <taxon>Bacteria</taxon>
        <taxon>Pseudomonadati</taxon>
        <taxon>Pseudomonadota</taxon>
        <taxon>Betaproteobacteria</taxon>
        <taxon>Rhodocyclales</taxon>
        <taxon>Zoogloeaceae</taxon>
        <taxon>Thauera</taxon>
    </lineage>
</organism>
<gene>
    <name evidence="1" type="ORF">Tharo_2102</name>
</gene>
<proteinExistence type="predicted"/>
<dbReference type="RefSeq" id="WP_107221164.1">
    <property type="nucleotide sequence ID" value="NZ_CP028339.1"/>
</dbReference>
<dbReference type="PANTHER" id="PTHR36251">
    <property type="entry name" value="FELS-1 PROPHAGE HOST SPECIFICITY PROTEIN-RELATED"/>
    <property type="match status" value="1"/>
</dbReference>
<accession>A0A2R4BNV3</accession>
<evidence type="ECO:0000313" key="2">
    <source>
        <dbReference type="Proteomes" id="UP000241885"/>
    </source>
</evidence>